<dbReference type="OrthoDB" id="5929348at2759"/>
<gene>
    <name evidence="1" type="ORF">T07_5568</name>
</gene>
<organism evidence="1 2">
    <name type="scientific">Trichinella nelsoni</name>
    <dbReference type="NCBI Taxonomy" id="6336"/>
    <lineage>
        <taxon>Eukaryota</taxon>
        <taxon>Metazoa</taxon>
        <taxon>Ecdysozoa</taxon>
        <taxon>Nematoda</taxon>
        <taxon>Enoplea</taxon>
        <taxon>Dorylaimia</taxon>
        <taxon>Trichinellida</taxon>
        <taxon>Trichinellidae</taxon>
        <taxon>Trichinella</taxon>
    </lineage>
</organism>
<dbReference type="AlphaFoldDB" id="A0A0V0SN86"/>
<protein>
    <submittedName>
        <fullName evidence="1">Uncharacterized protein</fullName>
    </submittedName>
</protein>
<reference evidence="1 2" key="1">
    <citation type="submission" date="2015-01" db="EMBL/GenBank/DDBJ databases">
        <title>Evolution of Trichinella species and genotypes.</title>
        <authorList>
            <person name="Korhonen P.K."/>
            <person name="Edoardo P."/>
            <person name="Giuseppe L.R."/>
            <person name="Gasser R.B."/>
        </authorList>
    </citation>
    <scope>NUCLEOTIDE SEQUENCE [LARGE SCALE GENOMIC DNA]</scope>
    <source>
        <strain evidence="1">ISS37</strain>
    </source>
</reference>
<sequence>MENNGKKADCSLKIFPDSNQLNLSNLYFAPITWYLLDFENILPNKTERKRKLFFISSSLYHNIWAISKGLLAGSSKNPVMNFDLAHDNCSTTFFYVKIVSAPYCVANVKGCHHGSNYQNNECAADMDRSNEIFPAENEEEEN</sequence>
<evidence type="ECO:0000313" key="1">
    <source>
        <dbReference type="EMBL" id="KRX28140.1"/>
    </source>
</evidence>
<proteinExistence type="predicted"/>
<dbReference type="Proteomes" id="UP000054630">
    <property type="component" value="Unassembled WGS sequence"/>
</dbReference>
<name>A0A0V0SN86_9BILA</name>
<comment type="caution">
    <text evidence="1">The sequence shown here is derived from an EMBL/GenBank/DDBJ whole genome shotgun (WGS) entry which is preliminary data.</text>
</comment>
<dbReference type="EMBL" id="JYDL01000001">
    <property type="protein sequence ID" value="KRX28140.1"/>
    <property type="molecule type" value="Genomic_DNA"/>
</dbReference>
<accession>A0A0V0SN86</accession>
<evidence type="ECO:0000313" key="2">
    <source>
        <dbReference type="Proteomes" id="UP000054630"/>
    </source>
</evidence>
<keyword evidence="2" id="KW-1185">Reference proteome</keyword>